<accession>M7YS55</accession>
<proteinExistence type="predicted"/>
<feature type="region of interest" description="Disordered" evidence="1">
    <location>
        <begin position="1"/>
        <end position="72"/>
    </location>
</feature>
<dbReference type="AlphaFoldDB" id="M7YS55"/>
<sequence>MAGSGGSLSHKQKTGGGKGRGKRRRPGAARHGGPATGTESNDRAREACARNGYESTRGAVVQRSGQRPPSWSCVSLSLCLGW</sequence>
<dbReference type="EMBL" id="KD237151">
    <property type="protein sequence ID" value="EMS49901.1"/>
    <property type="molecule type" value="Genomic_DNA"/>
</dbReference>
<gene>
    <name evidence="2" type="ORF">TRIUR3_21599</name>
</gene>
<evidence type="ECO:0000313" key="2">
    <source>
        <dbReference type="EMBL" id="EMS49901.1"/>
    </source>
</evidence>
<feature type="compositionally biased region" description="Basic residues" evidence="1">
    <location>
        <begin position="19"/>
        <end position="28"/>
    </location>
</feature>
<feature type="compositionally biased region" description="Low complexity" evidence="1">
    <location>
        <begin position="29"/>
        <end position="38"/>
    </location>
</feature>
<feature type="compositionally biased region" description="Polar residues" evidence="1">
    <location>
        <begin position="63"/>
        <end position="72"/>
    </location>
</feature>
<name>M7YS55_TRIUA</name>
<evidence type="ECO:0000256" key="1">
    <source>
        <dbReference type="SAM" id="MobiDB-lite"/>
    </source>
</evidence>
<organism evidence="2">
    <name type="scientific">Triticum urartu</name>
    <name type="common">Red wild einkorn</name>
    <name type="synonym">Crithodium urartu</name>
    <dbReference type="NCBI Taxonomy" id="4572"/>
    <lineage>
        <taxon>Eukaryota</taxon>
        <taxon>Viridiplantae</taxon>
        <taxon>Streptophyta</taxon>
        <taxon>Embryophyta</taxon>
        <taxon>Tracheophyta</taxon>
        <taxon>Spermatophyta</taxon>
        <taxon>Magnoliopsida</taxon>
        <taxon>Liliopsida</taxon>
        <taxon>Poales</taxon>
        <taxon>Poaceae</taxon>
        <taxon>BOP clade</taxon>
        <taxon>Pooideae</taxon>
        <taxon>Triticodae</taxon>
        <taxon>Triticeae</taxon>
        <taxon>Triticinae</taxon>
        <taxon>Triticum</taxon>
    </lineage>
</organism>
<protein>
    <submittedName>
        <fullName evidence="2">Uncharacterized protein</fullName>
    </submittedName>
</protein>
<reference evidence="2" key="1">
    <citation type="journal article" date="2013" name="Nature">
        <title>Draft genome of the wheat A-genome progenitor Triticum urartu.</title>
        <authorList>
            <person name="Ling H.Q."/>
            <person name="Zhao S."/>
            <person name="Liu D."/>
            <person name="Wang J."/>
            <person name="Sun H."/>
            <person name="Zhang C."/>
            <person name="Fan H."/>
            <person name="Li D."/>
            <person name="Dong L."/>
            <person name="Tao Y."/>
            <person name="Gao C."/>
            <person name="Wu H."/>
            <person name="Li Y."/>
            <person name="Cui Y."/>
            <person name="Guo X."/>
            <person name="Zheng S."/>
            <person name="Wang B."/>
            <person name="Yu K."/>
            <person name="Liang Q."/>
            <person name="Yang W."/>
            <person name="Lou X."/>
            <person name="Chen J."/>
            <person name="Feng M."/>
            <person name="Jian J."/>
            <person name="Zhang X."/>
            <person name="Luo G."/>
            <person name="Jiang Y."/>
            <person name="Liu J."/>
            <person name="Wang Z."/>
            <person name="Sha Y."/>
            <person name="Zhang B."/>
            <person name="Wu H."/>
            <person name="Tang D."/>
            <person name="Shen Q."/>
            <person name="Xue P."/>
            <person name="Zou S."/>
            <person name="Wang X."/>
            <person name="Liu X."/>
            <person name="Wang F."/>
            <person name="Yang Y."/>
            <person name="An X."/>
            <person name="Dong Z."/>
            <person name="Zhang K."/>
            <person name="Zhang X."/>
            <person name="Luo M.C."/>
            <person name="Dvorak J."/>
            <person name="Tong Y."/>
            <person name="Wang J."/>
            <person name="Yang H."/>
            <person name="Li Z."/>
            <person name="Wang D."/>
            <person name="Zhang A."/>
            <person name="Wang J."/>
        </authorList>
    </citation>
    <scope>NUCLEOTIDE SEQUENCE</scope>
</reference>